<dbReference type="OrthoDB" id="5415775at2"/>
<reference evidence="1 2" key="1">
    <citation type="submission" date="2019-07" db="EMBL/GenBank/DDBJ databases">
        <title>New Mycobacterium species.</title>
        <authorList>
            <person name="Tortoli E."/>
            <person name="Ghielmetti G."/>
            <person name="Friedel U."/>
            <person name="Trovato A."/>
        </authorList>
    </citation>
    <scope>NUCLEOTIDE SEQUENCE [LARGE SCALE GENOMIC DNA]</scope>
    <source>
        <strain evidence="1 2">16-83</strain>
    </source>
</reference>
<evidence type="ECO:0000313" key="2">
    <source>
        <dbReference type="Proteomes" id="UP000320513"/>
    </source>
</evidence>
<protein>
    <submittedName>
        <fullName evidence="1">Uncharacterized protein</fullName>
    </submittedName>
</protein>
<keyword evidence="2" id="KW-1185">Reference proteome</keyword>
<evidence type="ECO:0000313" key="1">
    <source>
        <dbReference type="EMBL" id="TVS90705.1"/>
    </source>
</evidence>
<dbReference type="Proteomes" id="UP000320513">
    <property type="component" value="Unassembled WGS sequence"/>
</dbReference>
<dbReference type="AlphaFoldDB" id="A0A557XX70"/>
<dbReference type="RefSeq" id="WP_144951629.1">
    <property type="nucleotide sequence ID" value="NZ_VMQU01000025.1"/>
</dbReference>
<name>A0A557XX70_9MYCO</name>
<sequence>MRTETVICTTRDFGIGRRVTAESWKAPRAVGEAANQRLCDAQAADARPAPDVATFTQVTRPSQIDGQHAPALPFGDPRVMAVLAAVVGFTHLLAGFDNAALVRAVTTLLGCAYTSRQATYDLRRLKRKGLIVRLPGHHRYQLTPLGRRVAVLFTKVYGRVLAPGLAELDPRLPTDLANRSDLAQALHQLDRHLNQFTNAALTAA</sequence>
<dbReference type="EMBL" id="VMQU01000025">
    <property type="protein sequence ID" value="TVS90705.1"/>
    <property type="molecule type" value="Genomic_DNA"/>
</dbReference>
<dbReference type="SUPFAM" id="SSF46785">
    <property type="entry name" value="Winged helix' DNA-binding domain"/>
    <property type="match status" value="1"/>
</dbReference>
<comment type="caution">
    <text evidence="1">The sequence shown here is derived from an EMBL/GenBank/DDBJ whole genome shotgun (WGS) entry which is preliminary data.</text>
</comment>
<proteinExistence type="predicted"/>
<accession>A0A557XX70</accession>
<organism evidence="1 2">
    <name type="scientific">Mycobacterium helveticum</name>
    <dbReference type="NCBI Taxonomy" id="2592811"/>
    <lineage>
        <taxon>Bacteria</taxon>
        <taxon>Bacillati</taxon>
        <taxon>Actinomycetota</taxon>
        <taxon>Actinomycetes</taxon>
        <taxon>Mycobacteriales</taxon>
        <taxon>Mycobacteriaceae</taxon>
        <taxon>Mycobacterium</taxon>
    </lineage>
</organism>
<gene>
    <name evidence="1" type="ORF">FPZ47_08260</name>
</gene>
<dbReference type="InterPro" id="IPR036390">
    <property type="entry name" value="WH_DNA-bd_sf"/>
</dbReference>